<evidence type="ECO:0000313" key="1">
    <source>
        <dbReference type="EMBL" id="ADZ90725.1"/>
    </source>
</evidence>
<dbReference type="AlphaFoldDB" id="F2JXB9"/>
<dbReference type="Pfam" id="PF13692">
    <property type="entry name" value="Glyco_trans_1_4"/>
    <property type="match status" value="1"/>
</dbReference>
<proteinExistence type="predicted"/>
<organism evidence="1 2">
    <name type="scientific">Marinomonas mediterranea (strain ATCC 700492 / JCM 21426 / NBRC 103028 / MMB-1)</name>
    <dbReference type="NCBI Taxonomy" id="717774"/>
    <lineage>
        <taxon>Bacteria</taxon>
        <taxon>Pseudomonadati</taxon>
        <taxon>Pseudomonadota</taxon>
        <taxon>Gammaproteobacteria</taxon>
        <taxon>Oceanospirillales</taxon>
        <taxon>Oceanospirillaceae</taxon>
        <taxon>Marinomonas</taxon>
    </lineage>
</organism>
<name>F2JXB9_MARM1</name>
<keyword evidence="2" id="KW-1185">Reference proteome</keyword>
<sequence>MNTPLHVLIIGYVWPEPNSSAAGYRMLQLIQSFRKSEWKVSFATPAQPTEHMTDLSTHQVTCHSIQVNDDTFNQFIADANADIVVFDRFMMEEQFGWRVEKHSPNSLRALNTEDLHSLREARHNAIKQNSTFNIEDMHSDIGIREIAAIHRSDLTLMVSEHECKILQEHFHVPASHVMHLPFMTHSLSEEEKALRPSFENRQHLIWIGNFRHAPNWDAVLQLKQTFWPAIRKKLKENGLSDVELHIYGAYPPPKATQLHNEKERFLIKGWAENVTDVMQNAKLCVAPIRFGAGIKGKLYDAMLCGTPSITSPIGAESMHGSLPWNGIITSDIEEFASATASLYQDQESWNLMQKNGDRIIEEKYEINHWEPSLIKRLKLQLSLKEPLRNAHFLGKMMRHHSMKSTQYMSQWITLKNNPTND</sequence>
<dbReference type="Proteomes" id="UP000001062">
    <property type="component" value="Chromosome"/>
</dbReference>
<dbReference type="PANTHER" id="PTHR12526">
    <property type="entry name" value="GLYCOSYLTRANSFERASE"/>
    <property type="match status" value="1"/>
</dbReference>
<accession>F2JXB9</accession>
<dbReference type="STRING" id="717774.Marme_1458"/>
<dbReference type="PATRIC" id="fig|717774.3.peg.1512"/>
<dbReference type="eggNOG" id="COG0438">
    <property type="taxonomic scope" value="Bacteria"/>
</dbReference>
<dbReference type="Gene3D" id="3.40.50.2000">
    <property type="entry name" value="Glycogen Phosphorylase B"/>
    <property type="match status" value="1"/>
</dbReference>
<reference evidence="1 2" key="1">
    <citation type="journal article" date="2012" name="Stand. Genomic Sci.">
        <title>Complete genome sequence of the melanogenic marine bacterium Marinomonas mediterranea type strain (MMB-1(T)).</title>
        <authorList>
            <person name="Lucas-Elio P."/>
            <person name="Goodwin L."/>
            <person name="Woyke T."/>
            <person name="Pitluck S."/>
            <person name="Nolan M."/>
            <person name="Kyrpides N.C."/>
            <person name="Detter J.C."/>
            <person name="Copeland A."/>
            <person name="Teshima H."/>
            <person name="Bruce D."/>
            <person name="Detter C."/>
            <person name="Tapia R."/>
            <person name="Han S."/>
            <person name="Land M.L."/>
            <person name="Ivanova N."/>
            <person name="Mikhailova N."/>
            <person name="Johnston A.W."/>
            <person name="Sanchez-Amat A."/>
        </authorList>
    </citation>
    <scope>NUCLEOTIDE SEQUENCE [LARGE SCALE GENOMIC DNA]</scope>
    <source>
        <strain evidence="2">ATCC 700492 / JCM 21426 / NBRC 103028 / MMB-1</strain>
    </source>
</reference>
<dbReference type="HOGENOM" id="CLU_028014_2_1_6"/>
<protein>
    <submittedName>
        <fullName evidence="1">Group 1 glycosyl transferase</fullName>
    </submittedName>
</protein>
<dbReference type="PANTHER" id="PTHR12526:SF584">
    <property type="entry name" value="GLYCOSYLTRANSFERASE"/>
    <property type="match status" value="1"/>
</dbReference>
<evidence type="ECO:0000313" key="2">
    <source>
        <dbReference type="Proteomes" id="UP000001062"/>
    </source>
</evidence>
<dbReference type="CDD" id="cd03801">
    <property type="entry name" value="GT4_PimA-like"/>
    <property type="match status" value="1"/>
</dbReference>
<dbReference type="EMBL" id="CP002583">
    <property type="protein sequence ID" value="ADZ90725.1"/>
    <property type="molecule type" value="Genomic_DNA"/>
</dbReference>
<dbReference type="KEGG" id="mme:Marme_1458"/>
<dbReference type="GO" id="GO:0016740">
    <property type="term" value="F:transferase activity"/>
    <property type="evidence" value="ECO:0007669"/>
    <property type="project" value="UniProtKB-KW"/>
</dbReference>
<dbReference type="RefSeq" id="WP_013660630.1">
    <property type="nucleotide sequence ID" value="NC_015276.1"/>
</dbReference>
<dbReference type="SUPFAM" id="SSF53756">
    <property type="entry name" value="UDP-Glycosyltransferase/glycogen phosphorylase"/>
    <property type="match status" value="1"/>
</dbReference>
<gene>
    <name evidence="1" type="ordered locus">Marme_1458</name>
</gene>
<keyword evidence="1" id="KW-0808">Transferase</keyword>